<name>A0A4R3YG81_9GAMM</name>
<dbReference type="AlphaFoldDB" id="A0A4R3YG81"/>
<organism evidence="1 2">
    <name type="scientific">Luteibacter rhizovicinus</name>
    <dbReference type="NCBI Taxonomy" id="242606"/>
    <lineage>
        <taxon>Bacteria</taxon>
        <taxon>Pseudomonadati</taxon>
        <taxon>Pseudomonadota</taxon>
        <taxon>Gammaproteobacteria</taxon>
        <taxon>Lysobacterales</taxon>
        <taxon>Rhodanobacteraceae</taxon>
        <taxon>Luteibacter</taxon>
    </lineage>
</organism>
<protein>
    <submittedName>
        <fullName evidence="1">Uncharacterized protein</fullName>
    </submittedName>
</protein>
<comment type="caution">
    <text evidence="1">The sequence shown here is derived from an EMBL/GenBank/DDBJ whole genome shotgun (WGS) entry which is preliminary data.</text>
</comment>
<reference evidence="1 2" key="1">
    <citation type="submission" date="2019-03" db="EMBL/GenBank/DDBJ databases">
        <title>Above-ground endophytic microbial communities from plants in different locations in the United States.</title>
        <authorList>
            <person name="Frank C."/>
        </authorList>
    </citation>
    <scope>NUCLEOTIDE SEQUENCE [LARGE SCALE GENOMIC DNA]</scope>
    <source>
        <strain evidence="1 2">LP_13_YM</strain>
    </source>
</reference>
<evidence type="ECO:0000313" key="2">
    <source>
        <dbReference type="Proteomes" id="UP000295645"/>
    </source>
</evidence>
<accession>A0A4R3YG81</accession>
<dbReference type="EMBL" id="SMCS01000013">
    <property type="protein sequence ID" value="TCV91150.1"/>
    <property type="molecule type" value="Genomic_DNA"/>
</dbReference>
<gene>
    <name evidence="1" type="ORF">EC912_1131</name>
</gene>
<keyword evidence="2" id="KW-1185">Reference proteome</keyword>
<evidence type="ECO:0000313" key="1">
    <source>
        <dbReference type="EMBL" id="TCV91150.1"/>
    </source>
</evidence>
<sequence length="87" mass="8673">MLRSSLIGASALAVVLAGCATLPQPRDDGSLQREAIAGTEQPVPPSLAVGPVNPPRNGGVAVAPEIVTGSGQFVRPQGLAKPKPVVA</sequence>
<dbReference type="Proteomes" id="UP000295645">
    <property type="component" value="Unassembled WGS sequence"/>
</dbReference>
<feature type="non-terminal residue" evidence="1">
    <location>
        <position position="87"/>
    </location>
</feature>
<proteinExistence type="predicted"/>
<dbReference type="PROSITE" id="PS51257">
    <property type="entry name" value="PROKAR_LIPOPROTEIN"/>
    <property type="match status" value="1"/>
</dbReference>